<comment type="caution">
    <text evidence="2">The sequence shown here is derived from an EMBL/GenBank/DDBJ whole genome shotgun (WGS) entry which is preliminary data.</text>
</comment>
<evidence type="ECO:0000313" key="3">
    <source>
        <dbReference type="Proteomes" id="UP000185598"/>
    </source>
</evidence>
<sequence>MSATAAIDRDTVAAKLNGASDDDKAFLALMFENPKQDELFSDGLFTYLEQAAAQRFLNSLKLERCGEWVGNSAPARLQIRLMEIAKSSQHAAYQAFRQGLARSGGLERAYPKSAL</sequence>
<dbReference type="RefSeq" id="WP_075616286.1">
    <property type="nucleotide sequence ID" value="NZ_JACIED010000002.1"/>
</dbReference>
<keyword evidence="3" id="KW-1185">Reference proteome</keyword>
<dbReference type="AlphaFoldDB" id="A0A1Q9A0X3"/>
<dbReference type="Proteomes" id="UP000185598">
    <property type="component" value="Unassembled WGS sequence"/>
</dbReference>
<organism evidence="2 3">
    <name type="scientific">Allorhizobium taibaishanense</name>
    <dbReference type="NCBI Taxonomy" id="887144"/>
    <lineage>
        <taxon>Bacteria</taxon>
        <taxon>Pseudomonadati</taxon>
        <taxon>Pseudomonadota</taxon>
        <taxon>Alphaproteobacteria</taxon>
        <taxon>Hyphomicrobiales</taxon>
        <taxon>Rhizobiaceae</taxon>
        <taxon>Rhizobium/Agrobacterium group</taxon>
        <taxon>Allorhizobium</taxon>
    </lineage>
</organism>
<protein>
    <submittedName>
        <fullName evidence="2">Uncharacterized protein</fullName>
    </submittedName>
</protein>
<accession>A0A1Q9A0X3</accession>
<reference evidence="2 3" key="1">
    <citation type="submission" date="2016-09" db="EMBL/GenBank/DDBJ databases">
        <title>Rhizobium oryziradicis sp. nov., isolated from the root of rice.</title>
        <authorList>
            <person name="Zhao J."/>
            <person name="Zhang X."/>
        </authorList>
    </citation>
    <scope>NUCLEOTIDE SEQUENCE [LARGE SCALE GENOMIC DNA]</scope>
    <source>
        <strain evidence="2 3">14971</strain>
    </source>
</reference>
<name>A0A1Q9A0X3_9HYPH</name>
<dbReference type="Proteomes" id="UP000544107">
    <property type="component" value="Unassembled WGS sequence"/>
</dbReference>
<gene>
    <name evidence="2" type="ORF">BJF91_08845</name>
    <name evidence="1" type="ORF">GGQ71_002172</name>
</gene>
<evidence type="ECO:0000313" key="4">
    <source>
        <dbReference type="Proteomes" id="UP000544107"/>
    </source>
</evidence>
<dbReference type="EMBL" id="MKIN01000024">
    <property type="protein sequence ID" value="OLP48231.1"/>
    <property type="molecule type" value="Genomic_DNA"/>
</dbReference>
<evidence type="ECO:0000313" key="2">
    <source>
        <dbReference type="EMBL" id="OLP48231.1"/>
    </source>
</evidence>
<evidence type="ECO:0000313" key="1">
    <source>
        <dbReference type="EMBL" id="MBB4007909.1"/>
    </source>
</evidence>
<proteinExistence type="predicted"/>
<dbReference type="EMBL" id="JACIED010000002">
    <property type="protein sequence ID" value="MBB4007909.1"/>
    <property type="molecule type" value="Genomic_DNA"/>
</dbReference>
<dbReference type="OrthoDB" id="8277635at2"/>
<reference evidence="1 4" key="2">
    <citation type="submission" date="2020-08" db="EMBL/GenBank/DDBJ databases">
        <title>Genomic Encyclopedia of Type Strains, Phase IV (KMG-IV): sequencing the most valuable type-strain genomes for metagenomic binning, comparative biology and taxonomic classification.</title>
        <authorList>
            <person name="Goeker M."/>
        </authorList>
    </citation>
    <scope>NUCLEOTIDE SEQUENCE [LARGE SCALE GENOMIC DNA]</scope>
    <source>
        <strain evidence="1 4">DSM 100021</strain>
    </source>
</reference>